<comment type="caution">
    <text evidence="2">The sequence shown here is derived from an EMBL/GenBank/DDBJ whole genome shotgun (WGS) entry which is preliminary data.</text>
</comment>
<dbReference type="PATRIC" id="fig|693.5.peg.3807"/>
<accession>A0A0M0HJ32</accession>
<evidence type="ECO:0000256" key="1">
    <source>
        <dbReference type="SAM" id="Phobius"/>
    </source>
</evidence>
<feature type="transmembrane region" description="Helical" evidence="1">
    <location>
        <begin position="85"/>
        <end position="104"/>
    </location>
</feature>
<name>A0A0M0HJ32_VIBNE</name>
<protein>
    <submittedName>
        <fullName evidence="2">Uncharacterized protein</fullName>
    </submittedName>
</protein>
<dbReference type="EMBL" id="LHPJ01000043">
    <property type="protein sequence ID" value="KOO01797.1"/>
    <property type="molecule type" value="Genomic_DNA"/>
</dbReference>
<proteinExistence type="predicted"/>
<evidence type="ECO:0000313" key="2">
    <source>
        <dbReference type="EMBL" id="KOO01797.1"/>
    </source>
</evidence>
<dbReference type="Proteomes" id="UP000037515">
    <property type="component" value="Unassembled WGS sequence"/>
</dbReference>
<sequence length="109" mass="12763">MFLILAILGAIYLLFKLYWEGEEIGWNRILVTIFFVSYSALYLYVPPFLGMNNQYAGKMYELVPIGCYFMALLPDMEEAETEVKAFVFFAWCGLILIASFLVYFKLHVW</sequence>
<feature type="transmembrane region" description="Helical" evidence="1">
    <location>
        <begin position="25"/>
        <end position="45"/>
    </location>
</feature>
<organism evidence="2 3">
    <name type="scientific">Vibrio nereis</name>
    <dbReference type="NCBI Taxonomy" id="693"/>
    <lineage>
        <taxon>Bacteria</taxon>
        <taxon>Pseudomonadati</taxon>
        <taxon>Pseudomonadota</taxon>
        <taxon>Gammaproteobacteria</taxon>
        <taxon>Vibrionales</taxon>
        <taxon>Vibrionaceae</taxon>
        <taxon>Vibrio</taxon>
    </lineage>
</organism>
<reference evidence="3" key="1">
    <citation type="submission" date="2015-08" db="EMBL/GenBank/DDBJ databases">
        <title>Vibrio galatheae sp. nov., a novel member of the Vibrionaceae family isolated from the Solomon Islands.</title>
        <authorList>
            <person name="Giubergia S."/>
            <person name="Machado H."/>
            <person name="Mateiu R.V."/>
            <person name="Gram L."/>
        </authorList>
    </citation>
    <scope>NUCLEOTIDE SEQUENCE [LARGE SCALE GENOMIC DNA]</scope>
    <source>
        <strain evidence="3">DSM 19584</strain>
    </source>
</reference>
<keyword evidence="1" id="KW-0812">Transmembrane</keyword>
<gene>
    <name evidence="2" type="ORF">AKJ17_18670</name>
</gene>
<keyword evidence="3" id="KW-1185">Reference proteome</keyword>
<evidence type="ECO:0000313" key="3">
    <source>
        <dbReference type="Proteomes" id="UP000037515"/>
    </source>
</evidence>
<dbReference type="AlphaFoldDB" id="A0A0M0HJ32"/>
<dbReference type="RefSeq" id="WP_021453643.1">
    <property type="nucleotide sequence ID" value="NZ_LHPJ01000043.1"/>
</dbReference>
<dbReference type="OrthoDB" id="5896279at2"/>
<keyword evidence="1" id="KW-0472">Membrane</keyword>
<keyword evidence="1" id="KW-1133">Transmembrane helix</keyword>